<reference evidence="1 2" key="1">
    <citation type="submission" date="2019-08" db="EMBL/GenBank/DDBJ databases">
        <title>Draft genome sequences of two oriental melons (Cucumis melo L. var makuwa).</title>
        <authorList>
            <person name="Kwon S.-Y."/>
        </authorList>
    </citation>
    <scope>NUCLEOTIDE SEQUENCE [LARGE SCALE GENOMIC DNA]</scope>
    <source>
        <strain evidence="2">cv. SW 3</strain>
        <tissue evidence="1">Leaf</tissue>
    </source>
</reference>
<accession>A0A5A7V1D5</accession>
<organism evidence="1 2">
    <name type="scientific">Cucumis melo var. makuwa</name>
    <name type="common">Oriental melon</name>
    <dbReference type="NCBI Taxonomy" id="1194695"/>
    <lineage>
        <taxon>Eukaryota</taxon>
        <taxon>Viridiplantae</taxon>
        <taxon>Streptophyta</taxon>
        <taxon>Embryophyta</taxon>
        <taxon>Tracheophyta</taxon>
        <taxon>Spermatophyta</taxon>
        <taxon>Magnoliopsida</taxon>
        <taxon>eudicotyledons</taxon>
        <taxon>Gunneridae</taxon>
        <taxon>Pentapetalae</taxon>
        <taxon>rosids</taxon>
        <taxon>fabids</taxon>
        <taxon>Cucurbitales</taxon>
        <taxon>Cucurbitaceae</taxon>
        <taxon>Benincaseae</taxon>
        <taxon>Cucumis</taxon>
    </lineage>
</organism>
<evidence type="ECO:0000313" key="2">
    <source>
        <dbReference type="Proteomes" id="UP000321393"/>
    </source>
</evidence>
<dbReference type="AlphaFoldDB" id="A0A5A7V1D5"/>
<name>A0A5A7V1D5_CUCMM</name>
<dbReference type="Proteomes" id="UP000321393">
    <property type="component" value="Unassembled WGS sequence"/>
</dbReference>
<evidence type="ECO:0000313" key="1">
    <source>
        <dbReference type="EMBL" id="KAA0061963.1"/>
    </source>
</evidence>
<protein>
    <submittedName>
        <fullName evidence="1">Uncharacterized protein</fullName>
    </submittedName>
</protein>
<comment type="caution">
    <text evidence="1">The sequence shown here is derived from an EMBL/GenBank/DDBJ whole genome shotgun (WGS) entry which is preliminary data.</text>
</comment>
<sequence>MLELKDVHELSPLTTNVCSLESGYDGYGFDGISNDKFVENVDHDNGKKTGQIVFTRNQEISGFLSILGSLFGYVPLLTLSILHENDAIVEIEFPVPDRLPESAEALISIANMWFTYGISYVWATLHMPKYHEELPLEEGIVESDDEEVPPLIGKKKRNHVEKLLEHMIFVFEESYLEDVQCRVHRPNKKLYILKCFGSACSCKVNATKLKAFNLFKGLEDSRGRTFDGKKVLLENLTLCWLGMEKR</sequence>
<proteinExistence type="predicted"/>
<gene>
    <name evidence="1" type="ORF">E6C27_scaffold89G002570</name>
</gene>
<dbReference type="EMBL" id="SSTE01004728">
    <property type="protein sequence ID" value="KAA0061963.1"/>
    <property type="molecule type" value="Genomic_DNA"/>
</dbReference>